<comment type="caution">
    <text evidence="6">The sequence shown here is derived from an EMBL/GenBank/DDBJ whole genome shotgun (WGS) entry which is preliminary data.</text>
</comment>
<reference evidence="6" key="1">
    <citation type="submission" date="2023-01" db="EMBL/GenBank/DDBJ databases">
        <authorList>
            <person name="Van Ghelder C."/>
            <person name="Rancurel C."/>
        </authorList>
    </citation>
    <scope>NUCLEOTIDE SEQUENCE</scope>
    <source>
        <strain evidence="6">CNCM I-4278</strain>
    </source>
</reference>
<dbReference type="SUPFAM" id="SSF48403">
    <property type="entry name" value="Ankyrin repeat"/>
    <property type="match status" value="1"/>
</dbReference>
<accession>A0A9W4U8Z3</accession>
<organism evidence="6 7">
    <name type="scientific">Periconia digitata</name>
    <dbReference type="NCBI Taxonomy" id="1303443"/>
    <lineage>
        <taxon>Eukaryota</taxon>
        <taxon>Fungi</taxon>
        <taxon>Dikarya</taxon>
        <taxon>Ascomycota</taxon>
        <taxon>Pezizomycotina</taxon>
        <taxon>Dothideomycetes</taxon>
        <taxon>Pleosporomycetidae</taxon>
        <taxon>Pleosporales</taxon>
        <taxon>Massarineae</taxon>
        <taxon>Periconiaceae</taxon>
        <taxon>Periconia</taxon>
    </lineage>
</organism>
<proteinExistence type="predicted"/>
<dbReference type="InterPro" id="IPR036770">
    <property type="entry name" value="Ankyrin_rpt-contain_sf"/>
</dbReference>
<feature type="repeat" description="ANK" evidence="3">
    <location>
        <begin position="130"/>
        <end position="162"/>
    </location>
</feature>
<dbReference type="Pfam" id="PF07724">
    <property type="entry name" value="AAA_2"/>
    <property type="match status" value="1"/>
</dbReference>
<feature type="domain" description="ATPase AAA-type core" evidence="5">
    <location>
        <begin position="313"/>
        <end position="469"/>
    </location>
</feature>
<evidence type="ECO:0000256" key="3">
    <source>
        <dbReference type="PROSITE-ProRule" id="PRU00023"/>
    </source>
</evidence>
<dbReference type="InterPro" id="IPR001270">
    <property type="entry name" value="ClpA/B"/>
</dbReference>
<evidence type="ECO:0000256" key="4">
    <source>
        <dbReference type="SAM" id="MobiDB-lite"/>
    </source>
</evidence>
<keyword evidence="7" id="KW-1185">Reference proteome</keyword>
<evidence type="ECO:0000313" key="7">
    <source>
        <dbReference type="Proteomes" id="UP001152607"/>
    </source>
</evidence>
<dbReference type="PANTHER" id="PTHR11638">
    <property type="entry name" value="ATP-DEPENDENT CLP PROTEASE"/>
    <property type="match status" value="1"/>
</dbReference>
<feature type="compositionally biased region" description="Acidic residues" evidence="4">
    <location>
        <begin position="614"/>
        <end position="633"/>
    </location>
</feature>
<dbReference type="InterPro" id="IPR002110">
    <property type="entry name" value="Ankyrin_rpt"/>
</dbReference>
<dbReference type="InterPro" id="IPR050130">
    <property type="entry name" value="ClpA_ClpB"/>
</dbReference>
<keyword evidence="1" id="KW-0547">Nucleotide-binding</keyword>
<dbReference type="Gene3D" id="3.40.50.300">
    <property type="entry name" value="P-loop containing nucleotide triphosphate hydrolases"/>
    <property type="match status" value="1"/>
</dbReference>
<dbReference type="GO" id="GO:0016887">
    <property type="term" value="F:ATP hydrolysis activity"/>
    <property type="evidence" value="ECO:0007669"/>
    <property type="project" value="InterPro"/>
</dbReference>
<dbReference type="Proteomes" id="UP001152607">
    <property type="component" value="Unassembled WGS sequence"/>
</dbReference>
<dbReference type="SUPFAM" id="SSF52540">
    <property type="entry name" value="P-loop containing nucleoside triphosphate hydrolases"/>
    <property type="match status" value="1"/>
</dbReference>
<dbReference type="PROSITE" id="PS50297">
    <property type="entry name" value="ANK_REP_REGION"/>
    <property type="match status" value="1"/>
</dbReference>
<gene>
    <name evidence="6" type="ORF">PDIGIT_LOCUS4916</name>
</gene>
<dbReference type="InterPro" id="IPR003959">
    <property type="entry name" value="ATPase_AAA_core"/>
</dbReference>
<dbReference type="PROSITE" id="PS50088">
    <property type="entry name" value="ANK_REPEAT"/>
    <property type="match status" value="1"/>
</dbReference>
<feature type="region of interest" description="Disordered" evidence="4">
    <location>
        <begin position="612"/>
        <end position="666"/>
    </location>
</feature>
<keyword evidence="3" id="KW-0040">ANK repeat</keyword>
<evidence type="ECO:0000313" key="6">
    <source>
        <dbReference type="EMBL" id="CAI6331887.1"/>
    </source>
</evidence>
<dbReference type="GO" id="GO:0005524">
    <property type="term" value="F:ATP binding"/>
    <property type="evidence" value="ECO:0007669"/>
    <property type="project" value="UniProtKB-KW"/>
</dbReference>
<evidence type="ECO:0000259" key="5">
    <source>
        <dbReference type="Pfam" id="PF07724"/>
    </source>
</evidence>
<dbReference type="PANTHER" id="PTHR11638:SF93">
    <property type="entry name" value="MITOCHONDRIAL DISAGGREGASE"/>
    <property type="match status" value="1"/>
</dbReference>
<dbReference type="InterPro" id="IPR027417">
    <property type="entry name" value="P-loop_NTPase"/>
</dbReference>
<evidence type="ECO:0000256" key="2">
    <source>
        <dbReference type="ARBA" id="ARBA00022840"/>
    </source>
</evidence>
<dbReference type="GO" id="GO:0034605">
    <property type="term" value="P:cellular response to heat"/>
    <property type="evidence" value="ECO:0007669"/>
    <property type="project" value="TreeGrafter"/>
</dbReference>
<keyword evidence="2" id="KW-0067">ATP-binding</keyword>
<dbReference type="GO" id="GO:0005739">
    <property type="term" value="C:mitochondrion"/>
    <property type="evidence" value="ECO:0007669"/>
    <property type="project" value="TreeGrafter"/>
</dbReference>
<evidence type="ECO:0000256" key="1">
    <source>
        <dbReference type="ARBA" id="ARBA00022741"/>
    </source>
</evidence>
<protein>
    <recommendedName>
        <fullName evidence="5">ATPase AAA-type core domain-containing protein</fullName>
    </recommendedName>
</protein>
<dbReference type="AlphaFoldDB" id="A0A9W4U8Z3"/>
<sequence>MHCSSTLQPFYPKLYNTHTLLFPLGKTLINMKGKGKETETFASIDPQTYRLSDLQIPTEWYRDSSDDMYSSNKLSHRVSPPDDLLRRLDSPQDFSVKTLCAAILNKCSVDAMKWYLSLNPTRTRKKLAIDGWLSLYYAAQRNSSQLVSILLQNGVDVPDIDTGLDIPLIAFVVIYGYVEAVDSSQVLKVLLSSGVDPMIIPMDMWQNYLETPQETANTANPLPEVALERSAWCTSKLRSLLTNALHLTHRYLLRLASELAPLRPRMLHIATANSMLELTKLPYYLVGQRPAADIVMKRAYSHVSLNSKMPLVMAFAGASGHGKTELATAMGDLLSVKLCTIDCTKLRDVWALFGSTAGWNRNADGSKLNNFLAANASRRSVVFMDEFDKTEKSVRDALLLITQNGAYEDRRTNTAIDCTQTIWILATNHGDDLINEYYSKNIEKLSEKQRNNVDLKTLQAGLKHEYRNKFGAPFSGRVSCVVPFFPFSKSECAVIAHRFLLNFGSQIRKPIDMNPDSIRLIGHCRLSLEEDGKVCTELSNAFYNKDLGARSLQNAVDSVSTDLSVEYSNSDVLIEEEVNKGPLQGFTVRRIPVGAGAHVVGVSVDKEEFRLGNSEDEMDEVDVENESLEEGYTSDDKGTDKVWPNSRLKKKGRPPGSTAGCLQERN</sequence>
<name>A0A9W4U8Z3_9PLEO</name>
<dbReference type="EMBL" id="CAOQHR010000003">
    <property type="protein sequence ID" value="CAI6331887.1"/>
    <property type="molecule type" value="Genomic_DNA"/>
</dbReference>
<dbReference type="OrthoDB" id="47330at2759"/>
<dbReference type="PRINTS" id="PR00300">
    <property type="entry name" value="CLPPROTEASEA"/>
</dbReference>
<dbReference type="Gene3D" id="1.25.40.20">
    <property type="entry name" value="Ankyrin repeat-containing domain"/>
    <property type="match status" value="1"/>
</dbReference>